<dbReference type="PANTHER" id="PTHR35807:SF1">
    <property type="entry name" value="TRANSCRIPTIONAL REGULATOR REDD"/>
    <property type="match status" value="1"/>
</dbReference>
<dbReference type="SUPFAM" id="SSF48452">
    <property type="entry name" value="TPR-like"/>
    <property type="match status" value="2"/>
</dbReference>
<evidence type="ECO:0000256" key="2">
    <source>
        <dbReference type="ARBA" id="ARBA00023163"/>
    </source>
</evidence>
<dbReference type="CDD" id="cd15831">
    <property type="entry name" value="BTAD"/>
    <property type="match status" value="1"/>
</dbReference>
<feature type="domain" description="AAA+ ATPase" evidence="4">
    <location>
        <begin position="286"/>
        <end position="437"/>
    </location>
</feature>
<dbReference type="InterPro" id="IPR051677">
    <property type="entry name" value="AfsR-DnrI-RedD_regulator"/>
</dbReference>
<dbReference type="PANTHER" id="PTHR35807">
    <property type="entry name" value="TRANSCRIPTIONAL REGULATOR REDD-RELATED"/>
    <property type="match status" value="1"/>
</dbReference>
<name>A0ABV8LNG0_9ACTN</name>
<keyword evidence="1" id="KW-0805">Transcription regulation</keyword>
<dbReference type="InterPro" id="IPR041664">
    <property type="entry name" value="AAA_16"/>
</dbReference>
<evidence type="ECO:0000256" key="1">
    <source>
        <dbReference type="ARBA" id="ARBA00023015"/>
    </source>
</evidence>
<dbReference type="InterPro" id="IPR011990">
    <property type="entry name" value="TPR-like_helical_dom_sf"/>
</dbReference>
<feature type="region of interest" description="Disordered" evidence="3">
    <location>
        <begin position="241"/>
        <end position="261"/>
    </location>
</feature>
<dbReference type="InterPro" id="IPR016032">
    <property type="entry name" value="Sig_transdc_resp-reg_C-effctor"/>
</dbReference>
<dbReference type="InterPro" id="IPR027417">
    <property type="entry name" value="P-loop_NTPase"/>
</dbReference>
<accession>A0ABV8LNG0</accession>
<sequence length="1004" mass="107698">MLDVTILGTLKIYVDGEPVRLARRQQRRMLGALLLTPSVEIPADRLAGILWEDAEQPVSPAATMSTYASRIRRDLGSAGPVLGSGPDGYVIRVDPSRVDASRFLDQVRQVSTVDDPEHRAGRLRQALGLWRGPVLADAFDDRLRDRLCLHLDSARAAAYELLFEAELARGRHAEVLADIVSASELYPDSERLVRHRMVALARCGHRAEALRVYRDTRQRLRDELGLDPSAELERLHEQLLREQPADQRPVPRQSAPQAGRLYGRGGVLGEIDAYLDRHRAADDVTGPAAILLTGPPGIGKTAVARAVAERRRAAFPDGVLYARLTAADARPVIADTVLRQFLRDLGWPAELPMSRAELAERWRTVTAESAILVVLDDVLAAEQVRDLLPGGRGGAVVATSREDFGRHDGMRVVPMTPLDPAAAAEMLRDLVGEARLPSETIDDLATACGRLPLALLTTGAAVASRPQWTAEEVRARLGPPAPFVLGDALSRSVSGLSGSAARVLRRLAELQWTRYPVWLAPLLAPDTARTPDGAWQELVAANLLDPAGFVCGTPTYEMHPAVRHFVLDRGDRSELTDAILAVVYATLTWSVAVADGGLTARHFPTPVVSAYPIAADERQLAADPVSWLDGHLPAIQTGLVQLASRGRYADAADLATVAVNYVTTRGGPDELLVLTEAAQEAAAQPGVPTGTRAAAMLAYAGALRGKEQYADSMRAARSARRMYLRLGDRHRAALAASTVGSCARVRGDRRTALAAGAAAVAGLAPHVTGQHGSVWVALANSGREFGADPAAVRQLLDVAVSAFHLGGDVAGQANALAVAAVMLLHEERADDAVKALESAHDLLAPSGDRVNLPFIAMYLAEALLAAGHPDRARRYAMTARQHFTRIGFHMGLARCLGVLGQAELDRDRADLALPQLRQALDHAEIAGNAHIIGWTRFQLARGLLAAGSPAEARTVGEAALATLRAISSFRLPRVEAWLLTLPPPPLALDQGSRSNLGPRFDAEP</sequence>
<dbReference type="Proteomes" id="UP001595816">
    <property type="component" value="Unassembled WGS sequence"/>
</dbReference>
<dbReference type="PRINTS" id="PR00364">
    <property type="entry name" value="DISEASERSIST"/>
</dbReference>
<proteinExistence type="predicted"/>
<organism evidence="6 7">
    <name type="scientific">Hamadaea flava</name>
    <dbReference type="NCBI Taxonomy" id="1742688"/>
    <lineage>
        <taxon>Bacteria</taxon>
        <taxon>Bacillati</taxon>
        <taxon>Actinomycetota</taxon>
        <taxon>Actinomycetes</taxon>
        <taxon>Micromonosporales</taxon>
        <taxon>Micromonosporaceae</taxon>
        <taxon>Hamadaea</taxon>
    </lineage>
</organism>
<dbReference type="InterPro" id="IPR005158">
    <property type="entry name" value="BTAD"/>
</dbReference>
<keyword evidence="7" id="KW-1185">Reference proteome</keyword>
<dbReference type="Pfam" id="PF03704">
    <property type="entry name" value="BTAD"/>
    <property type="match status" value="1"/>
</dbReference>
<reference evidence="7" key="1">
    <citation type="journal article" date="2019" name="Int. J. Syst. Evol. Microbiol.">
        <title>The Global Catalogue of Microorganisms (GCM) 10K type strain sequencing project: providing services to taxonomists for standard genome sequencing and annotation.</title>
        <authorList>
            <consortium name="The Broad Institute Genomics Platform"/>
            <consortium name="The Broad Institute Genome Sequencing Center for Infectious Disease"/>
            <person name="Wu L."/>
            <person name="Ma J."/>
        </authorList>
    </citation>
    <scope>NUCLEOTIDE SEQUENCE [LARGE SCALE GENOMIC DNA]</scope>
    <source>
        <strain evidence="7">CGMCC 4.7289</strain>
    </source>
</reference>
<dbReference type="SMART" id="SM01043">
    <property type="entry name" value="BTAD"/>
    <property type="match status" value="1"/>
</dbReference>
<comment type="caution">
    <text evidence="6">The sequence shown here is derived from an EMBL/GenBank/DDBJ whole genome shotgun (WGS) entry which is preliminary data.</text>
</comment>
<dbReference type="EMBL" id="JBHSAY010000009">
    <property type="protein sequence ID" value="MFC4132557.1"/>
    <property type="molecule type" value="Genomic_DNA"/>
</dbReference>
<dbReference type="SMART" id="SM00382">
    <property type="entry name" value="AAA"/>
    <property type="match status" value="1"/>
</dbReference>
<gene>
    <name evidence="6" type="ORF">ACFOZ4_18260</name>
</gene>
<dbReference type="SUPFAM" id="SSF46894">
    <property type="entry name" value="C-terminal effector domain of the bipartite response regulators"/>
    <property type="match status" value="1"/>
</dbReference>
<evidence type="ECO:0000256" key="3">
    <source>
        <dbReference type="SAM" id="MobiDB-lite"/>
    </source>
</evidence>
<dbReference type="Gene3D" id="1.25.40.10">
    <property type="entry name" value="Tetratricopeptide repeat domain"/>
    <property type="match status" value="2"/>
</dbReference>
<dbReference type="RefSeq" id="WP_253753036.1">
    <property type="nucleotide sequence ID" value="NZ_JAMZDZ010000001.1"/>
</dbReference>
<evidence type="ECO:0000313" key="6">
    <source>
        <dbReference type="EMBL" id="MFC4132557.1"/>
    </source>
</evidence>
<evidence type="ECO:0000259" key="4">
    <source>
        <dbReference type="SMART" id="SM00382"/>
    </source>
</evidence>
<protein>
    <submittedName>
        <fullName evidence="6">BTAD domain-containing putative transcriptional regulator</fullName>
    </submittedName>
</protein>
<dbReference type="InterPro" id="IPR036388">
    <property type="entry name" value="WH-like_DNA-bd_sf"/>
</dbReference>
<dbReference type="Pfam" id="PF13191">
    <property type="entry name" value="AAA_16"/>
    <property type="match status" value="1"/>
</dbReference>
<keyword evidence="2" id="KW-0804">Transcription</keyword>
<dbReference type="Gene3D" id="1.10.10.10">
    <property type="entry name" value="Winged helix-like DNA-binding domain superfamily/Winged helix DNA-binding domain"/>
    <property type="match status" value="1"/>
</dbReference>
<evidence type="ECO:0000313" key="7">
    <source>
        <dbReference type="Proteomes" id="UP001595816"/>
    </source>
</evidence>
<evidence type="ECO:0000259" key="5">
    <source>
        <dbReference type="SMART" id="SM01043"/>
    </source>
</evidence>
<dbReference type="SUPFAM" id="SSF52540">
    <property type="entry name" value="P-loop containing nucleoside triphosphate hydrolases"/>
    <property type="match status" value="1"/>
</dbReference>
<dbReference type="Gene3D" id="3.40.50.300">
    <property type="entry name" value="P-loop containing nucleotide triphosphate hydrolases"/>
    <property type="match status" value="1"/>
</dbReference>
<feature type="domain" description="Bacterial transcriptional activator" evidence="5">
    <location>
        <begin position="98"/>
        <end position="240"/>
    </location>
</feature>
<dbReference type="InterPro" id="IPR003593">
    <property type="entry name" value="AAA+_ATPase"/>
</dbReference>